<sequence>MDLQTCEKNSNNLNIFNKDIVGTYNMFYEELTNLNPVFMNLKQLYFNNSENDHIPIITNMFGVNVSFYTKENSLLLSTESDYYCEFFNGKPKYLVKYKLLIGSGSSKNASDSIGYIPICDGKLSALNCNFNGDFFKFHPQKIINYVCDNSSCDYIKNVEKYGKWCTKCGGDFDTAEKIFSLVKSHISLAEIPCDSILYVRKYVEDIDYDNVESLKKVQKFLQYDKEKIDNINERIENADERIRLFVSAVQEEKRYNTEIFNKILSSRGGTINEYYQTINEINEKINKNFET</sequence>
<protein>
    <submittedName>
        <fullName evidence="1">Uncharacterized protein</fullName>
    </submittedName>
</protein>
<dbReference type="RefSeq" id="YP_010841647.1">
    <property type="nucleotide sequence ID" value="NC_079139.1"/>
</dbReference>
<evidence type="ECO:0000313" key="2">
    <source>
        <dbReference type="Proteomes" id="UP001321479"/>
    </source>
</evidence>
<evidence type="ECO:0000313" key="1">
    <source>
        <dbReference type="EMBL" id="BCS83039.1"/>
    </source>
</evidence>
<organism evidence="1 2">
    <name type="scientific">Cotonvirus japonicus</name>
    <dbReference type="NCBI Taxonomy" id="2811091"/>
    <lineage>
        <taxon>Viruses</taxon>
        <taxon>Varidnaviria</taxon>
        <taxon>Bamfordvirae</taxon>
        <taxon>Nucleocytoviricota</taxon>
        <taxon>Megaviricetes</taxon>
        <taxon>Imitervirales</taxon>
        <taxon>Mimiviridae</taxon>
        <taxon>Megamimivirinae</taxon>
        <taxon>Cotonvirus</taxon>
        <taxon>Cotonvirus japonicum</taxon>
    </lineage>
</organism>
<proteinExistence type="predicted"/>
<keyword evidence="2" id="KW-1185">Reference proteome</keyword>
<reference evidence="1 2" key="1">
    <citation type="submission" date="2021-02" db="EMBL/GenBank/DDBJ databases">
        <title>Cotonvirus japonicus, which uses Golgi apparatus of host cells for its virion factory, phylogenetically links tailed tupanvirus and icosahedral mimivirus.</title>
        <authorList>
            <person name="Takahashi H."/>
            <person name="Fukaya S."/>
            <person name="Song C."/>
            <person name="Murata K."/>
            <person name="Takemura M."/>
        </authorList>
    </citation>
    <scope>NUCLEOTIDE SEQUENCE [LARGE SCALE GENOMIC DNA]</scope>
</reference>
<dbReference type="Pfam" id="PF19233">
    <property type="entry name" value="DUF5886"/>
    <property type="match status" value="1"/>
</dbReference>
<dbReference type="Proteomes" id="UP001321479">
    <property type="component" value="Segment"/>
</dbReference>
<dbReference type="GeneID" id="80558244"/>
<dbReference type="EMBL" id="AP024483">
    <property type="protein sequence ID" value="BCS83039.1"/>
    <property type="molecule type" value="Genomic_DNA"/>
</dbReference>
<accession>A0ABM7NSB1</accession>
<name>A0ABM7NSB1_9VIRU</name>
<dbReference type="InterPro" id="IPR045368">
    <property type="entry name" value="DUF5886"/>
</dbReference>